<reference evidence="1 2" key="1">
    <citation type="journal article" date="2011" name="BMC Genomics">
        <title>Genome sequencing reveals diversification of virulence factor content and possible host adaptation in distinct subpopulations of Salmonella enterica.</title>
        <authorList>
            <person name="den Bakker H.C."/>
            <person name="Moreno Switt A.I."/>
            <person name="Govoni G."/>
            <person name="Cummings C.A."/>
            <person name="Ranieri M.L."/>
            <person name="Degoricija L."/>
            <person name="Hoelzer K."/>
            <person name="Rodriguez-Rivera L.D."/>
            <person name="Brown S."/>
            <person name="Bolchacova E."/>
            <person name="Furtado M.R."/>
            <person name="Wiedmann M."/>
        </authorList>
    </citation>
    <scope>NUCLEOTIDE SEQUENCE [LARGE SCALE GENOMIC DNA]</scope>
    <source>
        <strain evidence="1 2">A4-543</strain>
    </source>
</reference>
<dbReference type="Proteomes" id="UP000005065">
    <property type="component" value="Unassembled WGS sequence"/>
</dbReference>
<dbReference type="BioCyc" id="SENT913082:G120J-1731-MONOMER"/>
<sequence>MAITLLPTSAQERRLNTVFQPRSYAPVVSSQSRVATAGGQIQPLVATAGGQIQPLLLDLTEKQRFTFFAFAFAAHD</sequence>
<dbReference type="AlphaFoldDB" id="G5R5Y8"/>
<comment type="caution">
    <text evidence="1">The sequence shown here is derived from an EMBL/GenBank/DDBJ whole genome shotgun (WGS) entry which is preliminary data.</text>
</comment>
<organism evidence="1 2">
    <name type="scientific">Salmonella enterica subsp. enterica serovar Senftenberg str. A4-543</name>
    <dbReference type="NCBI Taxonomy" id="913082"/>
    <lineage>
        <taxon>Bacteria</taxon>
        <taxon>Pseudomonadati</taxon>
        <taxon>Pseudomonadota</taxon>
        <taxon>Gammaproteobacteria</taxon>
        <taxon>Enterobacterales</taxon>
        <taxon>Enterobacteriaceae</taxon>
        <taxon>Salmonella</taxon>
    </lineage>
</organism>
<proteinExistence type="predicted"/>
<gene>
    <name evidence="1" type="ORF">LTSESEN_5060</name>
</gene>
<name>G5R5Y8_SALSE</name>
<dbReference type="PATRIC" id="fig|913082.3.peg.3938"/>
<evidence type="ECO:0000313" key="2">
    <source>
        <dbReference type="Proteomes" id="UP000005065"/>
    </source>
</evidence>
<accession>G5R5Y8</accession>
<protein>
    <submittedName>
        <fullName evidence="1">Uncharacterized protein</fullName>
    </submittedName>
</protein>
<dbReference type="EMBL" id="AFCU01001622">
    <property type="protein sequence ID" value="EHC82179.1"/>
    <property type="molecule type" value="Genomic_DNA"/>
</dbReference>
<evidence type="ECO:0000313" key="1">
    <source>
        <dbReference type="EMBL" id="EHC82179.1"/>
    </source>
</evidence>